<gene>
    <name evidence="1" type="ORF">CSB93_0882</name>
</gene>
<dbReference type="Pfam" id="PF06945">
    <property type="entry name" value="DUF1289"/>
    <property type="match status" value="1"/>
</dbReference>
<reference evidence="1 2" key="1">
    <citation type="submission" date="2018-02" db="EMBL/GenBank/DDBJ databases">
        <title>FDA/CDC Antimicrobial Resistant Isolate Bank Genome Sequencing.</title>
        <authorList>
            <person name="Benahmed F.H."/>
            <person name="Lutgring J.D."/>
            <person name="Yoo B."/>
            <person name="Machado M."/>
            <person name="Brown A."/>
            <person name="McAllister G."/>
            <person name="Perry A."/>
            <person name="Halpin A.L."/>
            <person name="Vavikolanu K."/>
            <person name="Ott S."/>
            <person name="Zhao X."/>
            <person name="Tallon L.J."/>
            <person name="Sadzewicz L."/>
            <person name="Aluvathingal J."/>
            <person name="Nadendla S."/>
            <person name="Voskania-kordi A."/>
            <person name="Simonyan V."/>
            <person name="Patel J."/>
            <person name="Shawar R.M."/>
        </authorList>
    </citation>
    <scope>NUCLEOTIDE SEQUENCE [LARGE SCALE GENOMIC DNA]</scope>
    <source>
        <strain evidence="1 2">AR_0356</strain>
    </source>
</reference>
<dbReference type="InterPro" id="IPR010710">
    <property type="entry name" value="DUF1289"/>
</dbReference>
<dbReference type="PANTHER" id="PTHR35175:SF2">
    <property type="entry name" value="DUF1289 DOMAIN-CONTAINING PROTEIN"/>
    <property type="match status" value="1"/>
</dbReference>
<organism evidence="1 2">
    <name type="scientific">Pseudomonas paraeruginosa</name>
    <dbReference type="NCBI Taxonomy" id="2994495"/>
    <lineage>
        <taxon>Bacteria</taxon>
        <taxon>Pseudomonadati</taxon>
        <taxon>Pseudomonadota</taxon>
        <taxon>Gammaproteobacteria</taxon>
        <taxon>Pseudomonadales</taxon>
        <taxon>Pseudomonadaceae</taxon>
        <taxon>Pseudomonas</taxon>
    </lineage>
</organism>
<evidence type="ECO:0008006" key="3">
    <source>
        <dbReference type="Google" id="ProtNLM"/>
    </source>
</evidence>
<name>A0A2R3IP13_9PSED</name>
<keyword evidence="2" id="KW-1185">Reference proteome</keyword>
<accession>A0A2R3IP13</accession>
<dbReference type="Proteomes" id="UP000238390">
    <property type="component" value="Chromosome"/>
</dbReference>
<evidence type="ECO:0000313" key="1">
    <source>
        <dbReference type="EMBL" id="AVK03377.1"/>
    </source>
</evidence>
<dbReference type="AlphaFoldDB" id="A0A2R3IP13"/>
<dbReference type="EMBL" id="CP027169">
    <property type="protein sequence ID" value="AVK03377.1"/>
    <property type="molecule type" value="Genomic_DNA"/>
</dbReference>
<proteinExistence type="predicted"/>
<dbReference type="PANTHER" id="PTHR35175">
    <property type="entry name" value="DUF1289 DOMAIN-CONTAINING PROTEIN"/>
    <property type="match status" value="1"/>
</dbReference>
<sequence>MASPCRRLCCLDDADVCVGCGRSLAEIREWGKADDSRRRQIRTQAARRQAQAGRLS</sequence>
<evidence type="ECO:0000313" key="2">
    <source>
        <dbReference type="Proteomes" id="UP000238390"/>
    </source>
</evidence>
<protein>
    <recommendedName>
        <fullName evidence="3">DUF1289 domain-containing protein</fullName>
    </recommendedName>
</protein>